<accession>A0A5C6F869</accession>
<organism evidence="2 3">
    <name type="scientific">Rubripirellula reticaptiva</name>
    <dbReference type="NCBI Taxonomy" id="2528013"/>
    <lineage>
        <taxon>Bacteria</taxon>
        <taxon>Pseudomonadati</taxon>
        <taxon>Planctomycetota</taxon>
        <taxon>Planctomycetia</taxon>
        <taxon>Pirellulales</taxon>
        <taxon>Pirellulaceae</taxon>
        <taxon>Rubripirellula</taxon>
    </lineage>
</organism>
<sequence length="65" mass="7166">MTTSSDNKTPSAPGPTGDHWNELTATLSPDSKETFAQWLSNDLERLTDELADFSSPRSIRKGLSR</sequence>
<keyword evidence="3" id="KW-1185">Reference proteome</keyword>
<dbReference type="Proteomes" id="UP000317977">
    <property type="component" value="Unassembled WGS sequence"/>
</dbReference>
<proteinExistence type="predicted"/>
<feature type="compositionally biased region" description="Polar residues" evidence="1">
    <location>
        <begin position="1"/>
        <end position="10"/>
    </location>
</feature>
<evidence type="ECO:0000313" key="3">
    <source>
        <dbReference type="Proteomes" id="UP000317977"/>
    </source>
</evidence>
<feature type="region of interest" description="Disordered" evidence="1">
    <location>
        <begin position="1"/>
        <end position="24"/>
    </location>
</feature>
<comment type="caution">
    <text evidence="2">The sequence shown here is derived from an EMBL/GenBank/DDBJ whole genome shotgun (WGS) entry which is preliminary data.</text>
</comment>
<name>A0A5C6F869_9BACT</name>
<gene>
    <name evidence="2" type="ORF">Poly59_08420</name>
</gene>
<protein>
    <submittedName>
        <fullName evidence="2">Uncharacterized protein</fullName>
    </submittedName>
</protein>
<evidence type="ECO:0000256" key="1">
    <source>
        <dbReference type="SAM" id="MobiDB-lite"/>
    </source>
</evidence>
<reference evidence="2 3" key="1">
    <citation type="submission" date="2019-02" db="EMBL/GenBank/DDBJ databases">
        <title>Deep-cultivation of Planctomycetes and their phenomic and genomic characterization uncovers novel biology.</title>
        <authorList>
            <person name="Wiegand S."/>
            <person name="Jogler M."/>
            <person name="Boedeker C."/>
            <person name="Pinto D."/>
            <person name="Vollmers J."/>
            <person name="Rivas-Marin E."/>
            <person name="Kohn T."/>
            <person name="Peeters S.H."/>
            <person name="Heuer A."/>
            <person name="Rast P."/>
            <person name="Oberbeckmann S."/>
            <person name="Bunk B."/>
            <person name="Jeske O."/>
            <person name="Meyerdierks A."/>
            <person name="Storesund J.E."/>
            <person name="Kallscheuer N."/>
            <person name="Luecker S."/>
            <person name="Lage O.M."/>
            <person name="Pohl T."/>
            <person name="Merkel B.J."/>
            <person name="Hornburger P."/>
            <person name="Mueller R.-W."/>
            <person name="Bruemmer F."/>
            <person name="Labrenz M."/>
            <person name="Spormann A.M."/>
            <person name="Op Den Camp H."/>
            <person name="Overmann J."/>
            <person name="Amann R."/>
            <person name="Jetten M.S.M."/>
            <person name="Mascher T."/>
            <person name="Medema M.H."/>
            <person name="Devos D.P."/>
            <person name="Kaster A.-K."/>
            <person name="Ovreas L."/>
            <person name="Rohde M."/>
            <person name="Galperin M.Y."/>
            <person name="Jogler C."/>
        </authorList>
    </citation>
    <scope>NUCLEOTIDE SEQUENCE [LARGE SCALE GENOMIC DNA]</scope>
    <source>
        <strain evidence="2 3">Poly59</strain>
    </source>
</reference>
<evidence type="ECO:0000313" key="2">
    <source>
        <dbReference type="EMBL" id="TWU57933.1"/>
    </source>
</evidence>
<dbReference type="OrthoDB" id="289459at2"/>
<dbReference type="EMBL" id="SJPX01000001">
    <property type="protein sequence ID" value="TWU57933.1"/>
    <property type="molecule type" value="Genomic_DNA"/>
</dbReference>
<dbReference type="AlphaFoldDB" id="A0A5C6F869"/>
<dbReference type="RefSeq" id="WP_146532742.1">
    <property type="nucleotide sequence ID" value="NZ_SJPX01000001.1"/>
</dbReference>